<organism evidence="1 2">
    <name type="scientific">Ancylostoma ceylanicum</name>
    <dbReference type="NCBI Taxonomy" id="53326"/>
    <lineage>
        <taxon>Eukaryota</taxon>
        <taxon>Metazoa</taxon>
        <taxon>Ecdysozoa</taxon>
        <taxon>Nematoda</taxon>
        <taxon>Chromadorea</taxon>
        <taxon>Rhabditida</taxon>
        <taxon>Rhabditina</taxon>
        <taxon>Rhabditomorpha</taxon>
        <taxon>Strongyloidea</taxon>
        <taxon>Ancylostomatidae</taxon>
        <taxon>Ancylostomatinae</taxon>
        <taxon>Ancylostoma</taxon>
    </lineage>
</organism>
<dbReference type="AlphaFoldDB" id="A0A016T5H8"/>
<comment type="caution">
    <text evidence="1">The sequence shown here is derived from an EMBL/GenBank/DDBJ whole genome shotgun (WGS) entry which is preliminary data.</text>
</comment>
<dbReference type="EMBL" id="JARK01001469">
    <property type="protein sequence ID" value="EYB98223.1"/>
    <property type="molecule type" value="Genomic_DNA"/>
</dbReference>
<dbReference type="Proteomes" id="UP000024635">
    <property type="component" value="Unassembled WGS sequence"/>
</dbReference>
<name>A0A016T5H8_9BILA</name>
<keyword evidence="2" id="KW-1185">Reference proteome</keyword>
<proteinExistence type="predicted"/>
<accession>A0A016T5H8</accession>
<reference evidence="2" key="1">
    <citation type="journal article" date="2015" name="Nat. Genet.">
        <title>The genome and transcriptome of the zoonotic hookworm Ancylostoma ceylanicum identify infection-specific gene families.</title>
        <authorList>
            <person name="Schwarz E.M."/>
            <person name="Hu Y."/>
            <person name="Antoshechkin I."/>
            <person name="Miller M.M."/>
            <person name="Sternberg P.W."/>
            <person name="Aroian R.V."/>
        </authorList>
    </citation>
    <scope>NUCLEOTIDE SEQUENCE</scope>
    <source>
        <strain evidence="2">HY135</strain>
    </source>
</reference>
<protein>
    <submittedName>
        <fullName evidence="1">Uncharacterized protein</fullName>
    </submittedName>
</protein>
<gene>
    <name evidence="1" type="primary">Acey_s0133.g1778</name>
    <name evidence="1" type="ORF">Y032_0133g1778</name>
</gene>
<evidence type="ECO:0000313" key="1">
    <source>
        <dbReference type="EMBL" id="EYB98223.1"/>
    </source>
</evidence>
<evidence type="ECO:0000313" key="2">
    <source>
        <dbReference type="Proteomes" id="UP000024635"/>
    </source>
</evidence>
<sequence length="105" mass="11884">MLFLCGHITTITTHPQHELMQWRERSGISLDWVSFINESNCFRPGIAPFTSGMELLLSSTTATQNPWSKLQTRIPQKLLANRLKYTCLQAFAEKSLQTSMTSPPA</sequence>